<dbReference type="OrthoDB" id="167809at2759"/>
<dbReference type="Gene3D" id="3.40.50.850">
    <property type="entry name" value="Isochorismatase-like"/>
    <property type="match status" value="1"/>
</dbReference>
<dbReference type="CDD" id="cd00431">
    <property type="entry name" value="cysteine_hydrolases"/>
    <property type="match status" value="1"/>
</dbReference>
<accession>A0A8H8RPJ2</accession>
<feature type="domain" description="Isochorismatase-like" evidence="3">
    <location>
        <begin position="53"/>
        <end position="220"/>
    </location>
</feature>
<proteinExistence type="inferred from homology"/>
<dbReference type="Proteomes" id="UP000462212">
    <property type="component" value="Unassembled WGS sequence"/>
</dbReference>
<dbReference type="GO" id="GO:0016787">
    <property type="term" value="F:hydrolase activity"/>
    <property type="evidence" value="ECO:0007669"/>
    <property type="project" value="UniProtKB-KW"/>
</dbReference>
<protein>
    <submittedName>
        <fullName evidence="4">Peroxyureidoacrylate/ureidoacrylate amidohydrolase</fullName>
    </submittedName>
</protein>
<dbReference type="AlphaFoldDB" id="A0A8H8RPJ2"/>
<dbReference type="PANTHER" id="PTHR43540">
    <property type="entry name" value="PEROXYUREIDOACRYLATE/UREIDOACRYLATE AMIDOHYDROLASE-RELATED"/>
    <property type="match status" value="1"/>
</dbReference>
<dbReference type="InterPro" id="IPR036380">
    <property type="entry name" value="Isochorismatase-like_sf"/>
</dbReference>
<gene>
    <name evidence="4" type="primary">rutB_2</name>
    <name evidence="4" type="ORF">LSUB1_G005803</name>
</gene>
<evidence type="ECO:0000313" key="4">
    <source>
        <dbReference type="EMBL" id="TVY38582.1"/>
    </source>
</evidence>
<evidence type="ECO:0000256" key="1">
    <source>
        <dbReference type="ARBA" id="ARBA00006336"/>
    </source>
</evidence>
<evidence type="ECO:0000313" key="5">
    <source>
        <dbReference type="Proteomes" id="UP000462212"/>
    </source>
</evidence>
<dbReference type="Pfam" id="PF00857">
    <property type="entry name" value="Isochorismatase"/>
    <property type="match status" value="1"/>
</dbReference>
<reference evidence="4 5" key="1">
    <citation type="submission" date="2018-05" db="EMBL/GenBank/DDBJ databases">
        <title>Genome sequencing and assembly of the regulated plant pathogen Lachnellula willkommii and related sister species for the development of diagnostic species identification markers.</title>
        <authorList>
            <person name="Giroux E."/>
            <person name="Bilodeau G."/>
        </authorList>
    </citation>
    <scope>NUCLEOTIDE SEQUENCE [LARGE SCALE GENOMIC DNA]</scope>
    <source>
        <strain evidence="4 5">CBS 197.66</strain>
    </source>
</reference>
<comment type="similarity">
    <text evidence="1">Belongs to the isochorismatase family.</text>
</comment>
<sequence length="308" mass="33698">MSADLTFGPPSQEWHYSQSSKTYDLSGNSPRKITIAATEGPEGTMFTISPEATALVIIDMQNFFLDAKCMDHPNGLKAVEPTIKVISKCREAGIQIIWVNWGLTDQDLTGMPAGVMRGFMADVIQCSTESIRSYTGLGSDLGGSKGRCLVAGTWNADIYEPLKAHVRASDLHCAKSRMSGLWTPEQPLWKTLEERKKSTVMFTGVNTDQCVLGTLVDGYNAVSLLMHMADDQVTCHVLTSFSCTTLKNTNTPGLQRVGTVSWLTIVVALLRKEPKRLQFQMSLSVSTRIRKCYGFVTNSTSLLAANVG</sequence>
<evidence type="ECO:0000259" key="3">
    <source>
        <dbReference type="Pfam" id="PF00857"/>
    </source>
</evidence>
<evidence type="ECO:0000256" key="2">
    <source>
        <dbReference type="ARBA" id="ARBA00022801"/>
    </source>
</evidence>
<dbReference type="PANTHER" id="PTHR43540:SF9">
    <property type="entry name" value="FAMILY HYDROLASE, PUTATIVE (AFU_ORTHOLOGUE AFUA_2G08700)-RELATED"/>
    <property type="match status" value="1"/>
</dbReference>
<name>A0A8H8RPJ2_9HELO</name>
<organism evidence="4 5">
    <name type="scientific">Lachnellula subtilissima</name>
    <dbReference type="NCBI Taxonomy" id="602034"/>
    <lineage>
        <taxon>Eukaryota</taxon>
        <taxon>Fungi</taxon>
        <taxon>Dikarya</taxon>
        <taxon>Ascomycota</taxon>
        <taxon>Pezizomycotina</taxon>
        <taxon>Leotiomycetes</taxon>
        <taxon>Helotiales</taxon>
        <taxon>Lachnaceae</taxon>
        <taxon>Lachnellula</taxon>
    </lineage>
</organism>
<keyword evidence="5" id="KW-1185">Reference proteome</keyword>
<dbReference type="InterPro" id="IPR050272">
    <property type="entry name" value="Isochorismatase-like_hydrls"/>
</dbReference>
<dbReference type="InterPro" id="IPR000868">
    <property type="entry name" value="Isochorismatase-like_dom"/>
</dbReference>
<dbReference type="EMBL" id="QGMJ01000275">
    <property type="protein sequence ID" value="TVY38582.1"/>
    <property type="molecule type" value="Genomic_DNA"/>
</dbReference>
<comment type="caution">
    <text evidence="4">The sequence shown here is derived from an EMBL/GenBank/DDBJ whole genome shotgun (WGS) entry which is preliminary data.</text>
</comment>
<keyword evidence="2 4" id="KW-0378">Hydrolase</keyword>
<dbReference type="SUPFAM" id="SSF52499">
    <property type="entry name" value="Isochorismatase-like hydrolases"/>
    <property type="match status" value="1"/>
</dbReference>